<gene>
    <name evidence="2" type="ORF">LPJ53_006081</name>
</gene>
<feature type="compositionally biased region" description="Gly residues" evidence="1">
    <location>
        <begin position="127"/>
        <end position="141"/>
    </location>
</feature>
<organism evidence="2 3">
    <name type="scientific">Coemansia erecta</name>
    <dbReference type="NCBI Taxonomy" id="147472"/>
    <lineage>
        <taxon>Eukaryota</taxon>
        <taxon>Fungi</taxon>
        <taxon>Fungi incertae sedis</taxon>
        <taxon>Zoopagomycota</taxon>
        <taxon>Kickxellomycotina</taxon>
        <taxon>Kickxellomycetes</taxon>
        <taxon>Kickxellales</taxon>
        <taxon>Kickxellaceae</taxon>
        <taxon>Coemansia</taxon>
    </lineage>
</organism>
<evidence type="ECO:0000313" key="2">
    <source>
        <dbReference type="EMBL" id="KAJ1719089.1"/>
    </source>
</evidence>
<keyword evidence="3" id="KW-1185">Reference proteome</keyword>
<proteinExistence type="predicted"/>
<evidence type="ECO:0000313" key="3">
    <source>
        <dbReference type="Proteomes" id="UP001149813"/>
    </source>
</evidence>
<name>A0A9W7XV52_9FUNG</name>
<dbReference type="AlphaFoldDB" id="A0A9W7XV52"/>
<accession>A0A9W7XV52</accession>
<dbReference type="Proteomes" id="UP001149813">
    <property type="component" value="Unassembled WGS sequence"/>
</dbReference>
<comment type="caution">
    <text evidence="2">The sequence shown here is derived from an EMBL/GenBank/DDBJ whole genome shotgun (WGS) entry which is preliminary data.</text>
</comment>
<dbReference type="EMBL" id="JANBOJ010000497">
    <property type="protein sequence ID" value="KAJ1719089.1"/>
    <property type="molecule type" value="Genomic_DNA"/>
</dbReference>
<feature type="region of interest" description="Disordered" evidence="1">
    <location>
        <begin position="90"/>
        <end position="168"/>
    </location>
</feature>
<reference evidence="2" key="1">
    <citation type="submission" date="2022-07" db="EMBL/GenBank/DDBJ databases">
        <title>Phylogenomic reconstructions and comparative analyses of Kickxellomycotina fungi.</title>
        <authorList>
            <person name="Reynolds N.K."/>
            <person name="Stajich J.E."/>
            <person name="Barry K."/>
            <person name="Grigoriev I.V."/>
            <person name="Crous P."/>
            <person name="Smith M.E."/>
        </authorList>
    </citation>
    <scope>NUCLEOTIDE SEQUENCE</scope>
    <source>
        <strain evidence="2">NBRC 32514</strain>
    </source>
</reference>
<protein>
    <submittedName>
        <fullName evidence="2">Uncharacterized protein</fullName>
    </submittedName>
</protein>
<evidence type="ECO:0000256" key="1">
    <source>
        <dbReference type="SAM" id="MobiDB-lite"/>
    </source>
</evidence>
<dbReference type="OrthoDB" id="5561938at2759"/>
<sequence>MTSDRPNLHISVSSHTVNGRFPAMSLSPTTAAPVTESGFNVRSARSSSTASATSTVVSSVAPSLKSRSASVHSPAGHLVSRINFEGSWLDLESDSDGEKGRGSIFGGRLMHRRRKSSLGHSSTNGSDGNGGGGGSGSGSGLGANLKEMTRRSSMHFRKLASKMGSSTN</sequence>